<dbReference type="Proteomes" id="UP000195221">
    <property type="component" value="Unassembled WGS sequence"/>
</dbReference>
<evidence type="ECO:0000313" key="10">
    <source>
        <dbReference type="Proteomes" id="UP000195221"/>
    </source>
</evidence>
<proteinExistence type="inferred from homology"/>
<accession>A0A242MWX0</accession>
<keyword evidence="4 8" id="KW-0812">Transmembrane</keyword>
<organism evidence="9 10">
    <name type="scientific">Caballeronia sordidicola</name>
    <name type="common">Burkholderia sordidicola</name>
    <dbReference type="NCBI Taxonomy" id="196367"/>
    <lineage>
        <taxon>Bacteria</taxon>
        <taxon>Pseudomonadati</taxon>
        <taxon>Pseudomonadota</taxon>
        <taxon>Betaproteobacteria</taxon>
        <taxon>Burkholderiales</taxon>
        <taxon>Burkholderiaceae</taxon>
        <taxon>Caballeronia</taxon>
    </lineage>
</organism>
<evidence type="ECO:0000256" key="5">
    <source>
        <dbReference type="ARBA" id="ARBA00022989"/>
    </source>
</evidence>
<dbReference type="NCBIfam" id="NF038091">
    <property type="entry name" value="T4SS_VirB10"/>
    <property type="match status" value="1"/>
</dbReference>
<comment type="caution">
    <text evidence="9">The sequence shown here is derived from an EMBL/GenBank/DDBJ whole genome shotgun (WGS) entry which is preliminary data.</text>
</comment>
<dbReference type="GO" id="GO:0005886">
    <property type="term" value="C:plasma membrane"/>
    <property type="evidence" value="ECO:0007669"/>
    <property type="project" value="UniProtKB-SubCell"/>
</dbReference>
<evidence type="ECO:0000256" key="8">
    <source>
        <dbReference type="SAM" id="Phobius"/>
    </source>
</evidence>
<feature type="region of interest" description="Disordered" evidence="7">
    <location>
        <begin position="185"/>
        <end position="205"/>
    </location>
</feature>
<evidence type="ECO:0000256" key="6">
    <source>
        <dbReference type="ARBA" id="ARBA00023136"/>
    </source>
</evidence>
<dbReference type="EMBL" id="NBTZ01000049">
    <property type="protein sequence ID" value="OTP75614.1"/>
    <property type="molecule type" value="Genomic_DNA"/>
</dbReference>
<dbReference type="Pfam" id="PF03743">
    <property type="entry name" value="TrbI"/>
    <property type="match status" value="1"/>
</dbReference>
<keyword evidence="3" id="KW-1003">Cell membrane</keyword>
<feature type="region of interest" description="Disordered" evidence="7">
    <location>
        <begin position="1"/>
        <end position="25"/>
    </location>
</feature>
<feature type="region of interest" description="Disordered" evidence="7">
    <location>
        <begin position="90"/>
        <end position="109"/>
    </location>
</feature>
<reference evidence="9 10" key="1">
    <citation type="submission" date="2017-03" db="EMBL/GenBank/DDBJ databases">
        <title>Genome analysis of strain PAMC 26577.</title>
        <authorList>
            <person name="Oh H.-M."/>
            <person name="Yang J.-A."/>
        </authorList>
    </citation>
    <scope>NUCLEOTIDE SEQUENCE [LARGE SCALE GENOMIC DNA]</scope>
    <source>
        <strain evidence="9 10">PAMC 26577</strain>
    </source>
</reference>
<evidence type="ECO:0000256" key="1">
    <source>
        <dbReference type="ARBA" id="ARBA00004162"/>
    </source>
</evidence>
<feature type="transmembrane region" description="Helical" evidence="8">
    <location>
        <begin position="60"/>
        <end position="81"/>
    </location>
</feature>
<comment type="similarity">
    <text evidence="2">Belongs to the TrbI/VirB10 family.</text>
</comment>
<gene>
    <name evidence="9" type="ORF">PAMC26577_13075</name>
</gene>
<dbReference type="CDD" id="cd16429">
    <property type="entry name" value="VirB10"/>
    <property type="match status" value="1"/>
</dbReference>
<evidence type="ECO:0000256" key="2">
    <source>
        <dbReference type="ARBA" id="ARBA00010265"/>
    </source>
</evidence>
<evidence type="ECO:0000256" key="3">
    <source>
        <dbReference type="ARBA" id="ARBA00022475"/>
    </source>
</evidence>
<dbReference type="AlphaFoldDB" id="A0A242MWX0"/>
<comment type="subcellular location">
    <subcellularLocation>
        <location evidence="1">Cell membrane</location>
        <topology evidence="1">Single-pass membrane protein</topology>
    </subcellularLocation>
</comment>
<keyword evidence="6 8" id="KW-0472">Membrane</keyword>
<keyword evidence="5 8" id="KW-1133">Transmembrane helix</keyword>
<evidence type="ECO:0000256" key="7">
    <source>
        <dbReference type="SAM" id="MobiDB-lite"/>
    </source>
</evidence>
<name>A0A242MWX0_CABSO</name>
<protein>
    <submittedName>
        <fullName evidence="9">Inner membrane protein forms channel for type IV secretion of T-DNA complex (VirB10)</fullName>
    </submittedName>
</protein>
<feature type="compositionally biased region" description="Low complexity" evidence="7">
    <location>
        <begin position="124"/>
        <end position="143"/>
    </location>
</feature>
<dbReference type="InterPro" id="IPR042217">
    <property type="entry name" value="T4SS_VirB10/TrbI"/>
</dbReference>
<dbReference type="RefSeq" id="WP_083637932.1">
    <property type="nucleotide sequence ID" value="NZ_MSRG01000030.1"/>
</dbReference>
<dbReference type="Gene3D" id="2.40.128.260">
    <property type="entry name" value="Type IV secretion system, VirB10/TraB/TrbI"/>
    <property type="match status" value="2"/>
</dbReference>
<dbReference type="InterPro" id="IPR047695">
    <property type="entry name" value="T4SS_VirB10/PtlG"/>
</dbReference>
<evidence type="ECO:0000256" key="4">
    <source>
        <dbReference type="ARBA" id="ARBA00022692"/>
    </source>
</evidence>
<dbReference type="InterPro" id="IPR005498">
    <property type="entry name" value="T4SS_VirB10/TraB/TrbI"/>
</dbReference>
<evidence type="ECO:0000313" key="9">
    <source>
        <dbReference type="EMBL" id="OTP75614.1"/>
    </source>
</evidence>
<sequence length="430" mass="44319">MNGIEAGSGHEGEGHGNDSYASGMSSISNEAGAAGAANMAGDRGMPNLKQTRKKANVNKLTAVAIAVIALATVTLGGAMFAKRLQDQHNQAKADARTAPKEMGADTGHDFSVDADRLKREKAAAAEQASISAAQSGASMPVPSGAPASAVAVTSVGGHAGAAAQSVPHIETVAERRLDGDVLLNNGDDKGGTGATNGTGNSDGKSASLVPVVARGVAGRLDDRLTPSALPSVKASFLPDLDYLLKRGIIIPCAQKTKIVTTYSGTTSCIVTQDVYSADGRTLLVERGSEATGEQRTALMQGQARIFVLWSRIDMPNGVTIPLDSPGSDSLGASGLEAYVDTHFWDRFGGAIMVSLIGDFGQAASNRSLGSGNNQIQFSNTSSAGQSLADDTLKNTVDIPPTAYSNQGSALNIFVARDVDFRSVYDLEHQQ</sequence>
<feature type="region of interest" description="Disordered" evidence="7">
    <location>
        <begin position="123"/>
        <end position="143"/>
    </location>
</feature>